<dbReference type="GeneID" id="62209205"/>
<reference evidence="6" key="2">
    <citation type="submission" date="2020-08" db="EMBL/GenBank/DDBJ databases">
        <title>Draft Genome Sequence of Cumin Blight Pathogen Alternaria burnsii.</title>
        <authorList>
            <person name="Feng Z."/>
        </authorList>
    </citation>
    <scope>NUCLEOTIDE SEQUENCE</scope>
    <source>
        <strain evidence="6">CBS107.38</strain>
    </source>
</reference>
<dbReference type="PROSITE" id="PS00183">
    <property type="entry name" value="UBC_1"/>
    <property type="match status" value="1"/>
</dbReference>
<feature type="region of interest" description="Disordered" evidence="4">
    <location>
        <begin position="121"/>
        <end position="157"/>
    </location>
</feature>
<evidence type="ECO:0000313" key="7">
    <source>
        <dbReference type="Proteomes" id="UP000596902"/>
    </source>
</evidence>
<evidence type="ECO:0000256" key="2">
    <source>
        <dbReference type="ARBA" id="ARBA00022786"/>
    </source>
</evidence>
<dbReference type="Proteomes" id="UP000596902">
    <property type="component" value="Unassembled WGS sequence"/>
</dbReference>
<dbReference type="Gene3D" id="3.10.110.10">
    <property type="entry name" value="Ubiquitin Conjugating Enzyme"/>
    <property type="match status" value="1"/>
</dbReference>
<dbReference type="PANTHER" id="PTHR38049:SF1">
    <property type="entry name" value="PROTEIN KINASE DOMAIN-CONTAINING PROTEIN"/>
    <property type="match status" value="1"/>
</dbReference>
<keyword evidence="2" id="KW-0833">Ubl conjugation pathway</keyword>
<dbReference type="PANTHER" id="PTHR38049">
    <property type="entry name" value="RICIN B LECTIN DOMAIN-CONTAINING PROTEIN"/>
    <property type="match status" value="1"/>
</dbReference>
<sequence length="415" mass="46330">MYALTLAGIPISIGANEAVHQQRLLDEEAESDERQEEFYLDVFCDAKSRKRDEVHGAIVVLKDGKIQLWPKDAETGLPKSGPNDEPAPHPFTGFYLPFPSSDLAHRPMPAAPVLGLVSTIPASQSSPPSSPASSAPSTPSPIAHRAPSKPSKPKLNWLYADKTRRELRYGPRAEAREHTVGPWDWTEDEQGLTLDGEECLVAVEEEKGGYGWAVYWDREDDCLKEQGIGKDKRTRRLLHPFHLSGHQHRTKSPTQLLPRHKMANANVAQRLQKELMDIMTKPTPGITAFPDDENMTVWTATIDGPVDTPYANLVFKLSMEFASNYPYSPPTVLYKTPIYHPNVDFSGRICLDILKDKWSAIYNITTVLLSLQSLLGEPNNSSPLNGQAAELWDKDPAEYKRLVLARHKAPEELDA</sequence>
<dbReference type="SUPFAM" id="SSF54495">
    <property type="entry name" value="UBC-like"/>
    <property type="match status" value="1"/>
</dbReference>
<dbReference type="RefSeq" id="XP_038781237.1">
    <property type="nucleotide sequence ID" value="XM_038936027.1"/>
</dbReference>
<name>A0A8H7AXA7_9PLEO</name>
<keyword evidence="1" id="KW-0808">Transferase</keyword>
<evidence type="ECO:0000256" key="4">
    <source>
        <dbReference type="SAM" id="MobiDB-lite"/>
    </source>
</evidence>
<dbReference type="InterPro" id="IPR023313">
    <property type="entry name" value="UBQ-conjugating_AS"/>
</dbReference>
<dbReference type="Pfam" id="PF00179">
    <property type="entry name" value="UQ_con"/>
    <property type="match status" value="1"/>
</dbReference>
<evidence type="ECO:0000256" key="1">
    <source>
        <dbReference type="ARBA" id="ARBA00022679"/>
    </source>
</evidence>
<dbReference type="EMBL" id="JAAABM010000027">
    <property type="protein sequence ID" value="KAF7670852.1"/>
    <property type="molecule type" value="Genomic_DNA"/>
</dbReference>
<protein>
    <recommendedName>
        <fullName evidence="5">UBC core domain-containing protein</fullName>
    </recommendedName>
</protein>
<dbReference type="InterPro" id="IPR016135">
    <property type="entry name" value="UBQ-conjugating_enzyme/RWD"/>
</dbReference>
<dbReference type="GO" id="GO:0016740">
    <property type="term" value="F:transferase activity"/>
    <property type="evidence" value="ECO:0007669"/>
    <property type="project" value="UniProtKB-KW"/>
</dbReference>
<evidence type="ECO:0000313" key="6">
    <source>
        <dbReference type="EMBL" id="KAF7670852.1"/>
    </source>
</evidence>
<gene>
    <name evidence="6" type="ORF">GT037_010980</name>
</gene>
<keyword evidence="7" id="KW-1185">Reference proteome</keyword>
<dbReference type="PROSITE" id="PS50127">
    <property type="entry name" value="UBC_2"/>
    <property type="match status" value="1"/>
</dbReference>
<proteinExistence type="predicted"/>
<dbReference type="SMART" id="SM00212">
    <property type="entry name" value="UBCc"/>
    <property type="match status" value="1"/>
</dbReference>
<feature type="active site" description="Glycyl thioester intermediate" evidence="3">
    <location>
        <position position="350"/>
    </location>
</feature>
<feature type="compositionally biased region" description="Low complexity" evidence="4">
    <location>
        <begin position="121"/>
        <end position="143"/>
    </location>
</feature>
<dbReference type="CDD" id="cd23791">
    <property type="entry name" value="UBCc_UBE2C"/>
    <property type="match status" value="1"/>
</dbReference>
<feature type="domain" description="UBC core" evidence="5">
    <location>
        <begin position="266"/>
        <end position="412"/>
    </location>
</feature>
<dbReference type="AlphaFoldDB" id="A0A8H7AXA7"/>
<comment type="caution">
    <text evidence="6">The sequence shown here is derived from an EMBL/GenBank/DDBJ whole genome shotgun (WGS) entry which is preliminary data.</text>
</comment>
<evidence type="ECO:0000259" key="5">
    <source>
        <dbReference type="PROSITE" id="PS50127"/>
    </source>
</evidence>
<evidence type="ECO:0000256" key="3">
    <source>
        <dbReference type="PROSITE-ProRule" id="PRU10133"/>
    </source>
</evidence>
<reference evidence="6" key="1">
    <citation type="submission" date="2020-01" db="EMBL/GenBank/DDBJ databases">
        <authorList>
            <person name="Feng Z.H.Z."/>
        </authorList>
    </citation>
    <scope>NUCLEOTIDE SEQUENCE</scope>
    <source>
        <strain evidence="6">CBS107.38</strain>
    </source>
</reference>
<dbReference type="InterPro" id="IPR000608">
    <property type="entry name" value="UBC"/>
</dbReference>
<accession>A0A8H7AXA7</accession>
<organism evidence="6 7">
    <name type="scientific">Alternaria burnsii</name>
    <dbReference type="NCBI Taxonomy" id="1187904"/>
    <lineage>
        <taxon>Eukaryota</taxon>
        <taxon>Fungi</taxon>
        <taxon>Dikarya</taxon>
        <taxon>Ascomycota</taxon>
        <taxon>Pezizomycotina</taxon>
        <taxon>Dothideomycetes</taxon>
        <taxon>Pleosporomycetidae</taxon>
        <taxon>Pleosporales</taxon>
        <taxon>Pleosporineae</taxon>
        <taxon>Pleosporaceae</taxon>
        <taxon>Alternaria</taxon>
        <taxon>Alternaria sect. Alternaria</taxon>
    </lineage>
</organism>